<dbReference type="Proteomes" id="UP000326857">
    <property type="component" value="Unassembled WGS sequence"/>
</dbReference>
<accession>A0A5E8ABR9</accession>
<sequence length="59" mass="6780">MYAGYGLPRPSPSVVVLSRPTQRPAKSSIWDIFFDLKQLRDCFRQCAGQSMYDFTKFTA</sequence>
<protein>
    <submittedName>
        <fullName evidence="1">Uncharacterized protein</fullName>
    </submittedName>
</protein>
<proteinExistence type="predicted"/>
<name>A0A5E8ABR9_9SPHN</name>
<reference evidence="1 2" key="1">
    <citation type="submission" date="2019-09" db="EMBL/GenBank/DDBJ databases">
        <authorList>
            <person name="Dittami M. S."/>
        </authorList>
    </citation>
    <scope>NUCLEOTIDE SEQUENCE [LARGE SCALE GENOMIC DNA]</scope>
    <source>
        <strain evidence="1">SPHINGO391</strain>
    </source>
</reference>
<evidence type="ECO:0000313" key="1">
    <source>
        <dbReference type="EMBL" id="VVT28832.1"/>
    </source>
</evidence>
<dbReference type="AlphaFoldDB" id="A0A5E8ABR9"/>
<dbReference type="EMBL" id="CABVLI010000047">
    <property type="protein sequence ID" value="VVT28832.1"/>
    <property type="molecule type" value="Genomic_DNA"/>
</dbReference>
<organism evidence="1 2">
    <name type="scientific">Sphingomonas aurantiaca</name>
    <dbReference type="NCBI Taxonomy" id="185949"/>
    <lineage>
        <taxon>Bacteria</taxon>
        <taxon>Pseudomonadati</taxon>
        <taxon>Pseudomonadota</taxon>
        <taxon>Alphaproteobacteria</taxon>
        <taxon>Sphingomonadales</taxon>
        <taxon>Sphingomonadaceae</taxon>
        <taxon>Sphingomonas</taxon>
    </lineage>
</organism>
<gene>
    <name evidence="1" type="ORF">SPHINGO391_510002</name>
</gene>
<evidence type="ECO:0000313" key="2">
    <source>
        <dbReference type="Proteomes" id="UP000326857"/>
    </source>
</evidence>